<evidence type="ECO:0000313" key="2">
    <source>
        <dbReference type="EMBL" id="AJP01869.1"/>
    </source>
</evidence>
<proteinExistence type="predicted"/>
<dbReference type="PATRIC" id="fig|477245.3.peg.2229"/>
<feature type="signal peptide" evidence="1">
    <location>
        <begin position="1"/>
        <end position="26"/>
    </location>
</feature>
<reference evidence="2 3" key="1">
    <citation type="submission" date="2015-02" db="EMBL/GenBank/DDBJ databases">
        <title>Genome sequence of thermotolerant Streptomyces cyaneogriseus subsp. Noncyanogenus NMWT1, the producer of nematocidal antibiotics nemadectin.</title>
        <authorList>
            <person name="Wang H."/>
            <person name="Li C."/>
            <person name="Xiang W."/>
            <person name="Wang X."/>
        </authorList>
    </citation>
    <scope>NUCLEOTIDE SEQUENCE [LARGE SCALE GENOMIC DNA]</scope>
    <source>
        <strain evidence="2 3">NMWT 1</strain>
    </source>
</reference>
<dbReference type="Proteomes" id="UP000032234">
    <property type="component" value="Chromosome"/>
</dbReference>
<dbReference type="EMBL" id="CP010849">
    <property type="protein sequence ID" value="AJP01869.1"/>
    <property type="molecule type" value="Genomic_DNA"/>
</dbReference>
<organism evidence="2 3">
    <name type="scientific">Streptomyces cyaneogriseus subsp. noncyanogenus</name>
    <dbReference type="NCBI Taxonomy" id="477245"/>
    <lineage>
        <taxon>Bacteria</taxon>
        <taxon>Bacillati</taxon>
        <taxon>Actinomycetota</taxon>
        <taxon>Actinomycetes</taxon>
        <taxon>Kitasatosporales</taxon>
        <taxon>Streptomycetaceae</taxon>
        <taxon>Streptomyces</taxon>
    </lineage>
</organism>
<evidence type="ECO:0000256" key="1">
    <source>
        <dbReference type="SAM" id="SignalP"/>
    </source>
</evidence>
<dbReference type="RefSeq" id="WP_044381337.1">
    <property type="nucleotide sequence ID" value="NZ_CP010849.1"/>
</dbReference>
<feature type="chain" id="PRO_5002177613" evidence="1">
    <location>
        <begin position="27"/>
        <end position="97"/>
    </location>
</feature>
<gene>
    <name evidence="2" type="ORF">TU94_10440</name>
</gene>
<name>A0A0C5G137_9ACTN</name>
<keyword evidence="3" id="KW-1185">Reference proteome</keyword>
<sequence>MAIKKALACTFAALALAGGVAGSASAADNDTAKFDNDEQLLSCDTVEVIDIPILSSANNNIDCSENVKEEKKSEVTIVDESDKVSEANLFLKKADYR</sequence>
<evidence type="ECO:0000313" key="3">
    <source>
        <dbReference type="Proteomes" id="UP000032234"/>
    </source>
</evidence>
<dbReference type="OrthoDB" id="4335964at2"/>
<dbReference type="AlphaFoldDB" id="A0A0C5G137"/>
<protein>
    <submittedName>
        <fullName evidence="2">Uncharacterized protein</fullName>
    </submittedName>
</protein>
<keyword evidence="1" id="KW-0732">Signal</keyword>
<dbReference type="HOGENOM" id="CLU_2384931_0_0_11"/>
<dbReference type="KEGG" id="scw:TU94_10440"/>
<accession>A0A0C5G137</accession>